<dbReference type="RefSeq" id="WP_202834547.1">
    <property type="nucleotide sequence ID" value="NZ_JAETWB010000025.1"/>
</dbReference>
<proteinExistence type="predicted"/>
<gene>
    <name evidence="1" type="ORF">JMJ56_25340</name>
</gene>
<organism evidence="1 2">
    <name type="scientific">Belnapia arida</name>
    <dbReference type="NCBI Taxonomy" id="2804533"/>
    <lineage>
        <taxon>Bacteria</taxon>
        <taxon>Pseudomonadati</taxon>
        <taxon>Pseudomonadota</taxon>
        <taxon>Alphaproteobacteria</taxon>
        <taxon>Acetobacterales</taxon>
        <taxon>Roseomonadaceae</taxon>
        <taxon>Belnapia</taxon>
    </lineage>
</organism>
<reference evidence="1 2" key="1">
    <citation type="submission" date="2021-01" db="EMBL/GenBank/DDBJ databases">
        <title>Belnapia mucosa sp. nov. and Belnapia arida sp. nov., isolated from the Tabernas Desert (Almeria, Spain).</title>
        <authorList>
            <person name="Molina-Menor E."/>
            <person name="Vidal-Verdu A."/>
            <person name="Calonge A."/>
            <person name="Satari L."/>
            <person name="Pereto J."/>
            <person name="Porcar M."/>
        </authorList>
    </citation>
    <scope>NUCLEOTIDE SEQUENCE [LARGE SCALE GENOMIC DNA]</scope>
    <source>
        <strain evidence="1 2">T18</strain>
    </source>
</reference>
<protein>
    <submittedName>
        <fullName evidence="1">Uncharacterized protein</fullName>
    </submittedName>
</protein>
<name>A0ABS1UBK8_9PROT</name>
<dbReference type="EMBL" id="JAETWB010000025">
    <property type="protein sequence ID" value="MBL6081324.1"/>
    <property type="molecule type" value="Genomic_DNA"/>
</dbReference>
<evidence type="ECO:0000313" key="2">
    <source>
        <dbReference type="Proteomes" id="UP000660885"/>
    </source>
</evidence>
<comment type="caution">
    <text evidence="1">The sequence shown here is derived from an EMBL/GenBank/DDBJ whole genome shotgun (WGS) entry which is preliminary data.</text>
</comment>
<dbReference type="Proteomes" id="UP000660885">
    <property type="component" value="Unassembled WGS sequence"/>
</dbReference>
<evidence type="ECO:0000313" key="1">
    <source>
        <dbReference type="EMBL" id="MBL6081324.1"/>
    </source>
</evidence>
<sequence>MQIDHLDGLKHFRPRLADTDIFVDMDTDNREALALNGKLGFWKKLDRWSFRNMSQPNRQANNAKFSF</sequence>
<accession>A0ABS1UBK8</accession>
<keyword evidence="2" id="KW-1185">Reference proteome</keyword>